<name>A0A1Y5TAA4_9RHOB</name>
<dbReference type="AlphaFoldDB" id="A0A1Y5TAA4"/>
<dbReference type="SUPFAM" id="SSF141868">
    <property type="entry name" value="EAL domain-like"/>
    <property type="match status" value="1"/>
</dbReference>
<dbReference type="InterPro" id="IPR000595">
    <property type="entry name" value="cNMP-bd_dom"/>
</dbReference>
<dbReference type="Gene3D" id="2.60.120.10">
    <property type="entry name" value="Jelly Rolls"/>
    <property type="match status" value="1"/>
</dbReference>
<dbReference type="CDD" id="cd00038">
    <property type="entry name" value="CAP_ED"/>
    <property type="match status" value="1"/>
</dbReference>
<dbReference type="InterPro" id="IPR018490">
    <property type="entry name" value="cNMP-bd_dom_sf"/>
</dbReference>
<reference evidence="3 4" key="1">
    <citation type="submission" date="2017-03" db="EMBL/GenBank/DDBJ databases">
        <authorList>
            <person name="Afonso C.L."/>
            <person name="Miller P.J."/>
            <person name="Scott M.A."/>
            <person name="Spackman E."/>
            <person name="Goraichik I."/>
            <person name="Dimitrov K.M."/>
            <person name="Suarez D.L."/>
            <person name="Swayne D.E."/>
        </authorList>
    </citation>
    <scope>NUCLEOTIDE SEQUENCE [LARGE SCALE GENOMIC DNA]</scope>
    <source>
        <strain evidence="3 4">CECT 8397</strain>
    </source>
</reference>
<dbReference type="SMART" id="SM00052">
    <property type="entry name" value="EAL"/>
    <property type="match status" value="1"/>
</dbReference>
<dbReference type="RefSeq" id="WP_159453159.1">
    <property type="nucleotide sequence ID" value="NZ_FWFT01000006.1"/>
</dbReference>
<dbReference type="OrthoDB" id="9814202at2"/>
<dbReference type="InterPro" id="IPR050706">
    <property type="entry name" value="Cyclic-di-GMP_PDE-like"/>
</dbReference>
<keyword evidence="4" id="KW-1185">Reference proteome</keyword>
<gene>
    <name evidence="3" type="primary">cph2_4</name>
    <name evidence="3" type="ORF">PSJ8397_03163</name>
</gene>
<dbReference type="EMBL" id="FWFT01000006">
    <property type="protein sequence ID" value="SLN59487.1"/>
    <property type="molecule type" value="Genomic_DNA"/>
</dbReference>
<evidence type="ECO:0000259" key="1">
    <source>
        <dbReference type="PROSITE" id="PS50042"/>
    </source>
</evidence>
<feature type="domain" description="EAL" evidence="2">
    <location>
        <begin position="138"/>
        <end position="394"/>
    </location>
</feature>
<dbReference type="PANTHER" id="PTHR33121">
    <property type="entry name" value="CYCLIC DI-GMP PHOSPHODIESTERASE PDEF"/>
    <property type="match status" value="1"/>
</dbReference>
<dbReference type="Pfam" id="PF00027">
    <property type="entry name" value="cNMP_binding"/>
    <property type="match status" value="1"/>
</dbReference>
<dbReference type="SUPFAM" id="SSF51206">
    <property type="entry name" value="cAMP-binding domain-like"/>
    <property type="match status" value="1"/>
</dbReference>
<dbReference type="InterPro" id="IPR001633">
    <property type="entry name" value="EAL_dom"/>
</dbReference>
<dbReference type="GO" id="GO:0071111">
    <property type="term" value="F:cyclic-guanylate-specific phosphodiesterase activity"/>
    <property type="evidence" value="ECO:0007669"/>
    <property type="project" value="InterPro"/>
</dbReference>
<evidence type="ECO:0000259" key="2">
    <source>
        <dbReference type="PROSITE" id="PS50883"/>
    </source>
</evidence>
<accession>A0A1Y5TAA4</accession>
<organism evidence="3 4">
    <name type="scientific">Pseudooctadecabacter jejudonensis</name>
    <dbReference type="NCBI Taxonomy" id="1391910"/>
    <lineage>
        <taxon>Bacteria</taxon>
        <taxon>Pseudomonadati</taxon>
        <taxon>Pseudomonadota</taxon>
        <taxon>Alphaproteobacteria</taxon>
        <taxon>Rhodobacterales</taxon>
        <taxon>Paracoccaceae</taxon>
        <taxon>Pseudooctadecabacter</taxon>
    </lineage>
</organism>
<dbReference type="CDD" id="cd01948">
    <property type="entry name" value="EAL"/>
    <property type="match status" value="1"/>
</dbReference>
<evidence type="ECO:0000313" key="4">
    <source>
        <dbReference type="Proteomes" id="UP000193623"/>
    </source>
</evidence>
<protein>
    <submittedName>
        <fullName evidence="3">Phytochrome-like protein cph2</fullName>
    </submittedName>
</protein>
<dbReference type="InterPro" id="IPR014710">
    <property type="entry name" value="RmlC-like_jellyroll"/>
</dbReference>
<dbReference type="PROSITE" id="PS50883">
    <property type="entry name" value="EAL"/>
    <property type="match status" value="1"/>
</dbReference>
<dbReference type="PANTHER" id="PTHR33121:SF70">
    <property type="entry name" value="SIGNALING PROTEIN YKOW"/>
    <property type="match status" value="1"/>
</dbReference>
<dbReference type="Pfam" id="PF00563">
    <property type="entry name" value="EAL"/>
    <property type="match status" value="1"/>
</dbReference>
<dbReference type="InterPro" id="IPR035919">
    <property type="entry name" value="EAL_sf"/>
</dbReference>
<sequence length="403" mass="43821">MKPIELVNLRKGDILYEQGSNNSDIFLIASGQVVMFHSDKDSRTDCETRGRGSILGALSVMMQSPRFVSAQALEDTCVIRMPAEALLANYDTVDPILRACIDTAICFNARLNTAQASSNTSVPKTGTVVANADALLERLKFEIDLQTSIINREFTMVYQPIVNLQTGKILGFEALMRWIHPVRGFVPPDEFITVAEDLGAIGALTDFAVEESCRTLKNILDQTDGDPDFFASINVSGRDISRLGFAESLALTLDRYGIAPKSIRLEITETACIFDSQIVRDNLEAFKTMGFGLSIDDFGTGYSNLAHFKTMPLSTLKIDRAFAGDAHENPVSGSIVAMLVGLGTALNVDIVAEGVETVHDVRALTNLGCRMAQGYFFHKPTNSNDLLALVSADQGRHPISSVA</sequence>
<dbReference type="Proteomes" id="UP000193623">
    <property type="component" value="Unassembled WGS sequence"/>
</dbReference>
<dbReference type="Gene3D" id="3.20.20.450">
    <property type="entry name" value="EAL domain"/>
    <property type="match status" value="1"/>
</dbReference>
<proteinExistence type="predicted"/>
<feature type="domain" description="Cyclic nucleotide-binding" evidence="1">
    <location>
        <begin position="1"/>
        <end position="81"/>
    </location>
</feature>
<evidence type="ECO:0000313" key="3">
    <source>
        <dbReference type="EMBL" id="SLN59487.1"/>
    </source>
</evidence>
<dbReference type="PROSITE" id="PS50042">
    <property type="entry name" value="CNMP_BINDING_3"/>
    <property type="match status" value="1"/>
</dbReference>